<dbReference type="Gene3D" id="3.40.50.1820">
    <property type="entry name" value="alpha/beta hydrolase"/>
    <property type="match status" value="1"/>
</dbReference>
<dbReference type="AlphaFoldDB" id="A0A6G9GUK9"/>
<protein>
    <submittedName>
        <fullName evidence="2">Alpha/beta hydrolase</fullName>
    </submittedName>
</protein>
<evidence type="ECO:0000313" key="3">
    <source>
        <dbReference type="Proteomes" id="UP000501179"/>
    </source>
</evidence>
<dbReference type="Proteomes" id="UP000501179">
    <property type="component" value="Chromosome"/>
</dbReference>
<accession>A0A6G9GUK9</accession>
<sequence>MSSPALVLVHGSFHREEMWGALIGELPGIDVRTIQLPSSAPVPVDELGDMYKDAEAVRRLVLDIGGPVVVCAHSYGGVPVSEGLAEIGAVEHLVYLNSFVLDVGESMLGNRGGSYPPHWGVHEDEQYIEMLGAEKVFYNDLPEREAKAAAAGLGPQSLVSMRQPLTRAAWHTTPSTYVIGERDAGLPAPMREKFGARLGNVRRMDTSHSPFYSRPAETAALLREVLTGRPTR</sequence>
<dbReference type="PANTHER" id="PTHR37017">
    <property type="entry name" value="AB HYDROLASE-1 DOMAIN-CONTAINING PROTEIN-RELATED"/>
    <property type="match status" value="1"/>
</dbReference>
<dbReference type="PANTHER" id="PTHR37017:SF11">
    <property type="entry name" value="ESTERASE_LIPASE_THIOESTERASE DOMAIN-CONTAINING PROTEIN"/>
    <property type="match status" value="1"/>
</dbReference>
<reference evidence="2 3" key="1">
    <citation type="submission" date="2020-03" db="EMBL/GenBank/DDBJ databases">
        <title>A novel species.</title>
        <authorList>
            <person name="Gao J."/>
        </authorList>
    </citation>
    <scope>NUCLEOTIDE SEQUENCE [LARGE SCALE GENOMIC DNA]</scope>
    <source>
        <strain evidence="2 3">QMT-12</strain>
    </source>
</reference>
<dbReference type="InterPro" id="IPR000073">
    <property type="entry name" value="AB_hydrolase_1"/>
</dbReference>
<keyword evidence="2" id="KW-0378">Hydrolase</keyword>
<dbReference type="EMBL" id="CP050177">
    <property type="protein sequence ID" value="QIQ01905.1"/>
    <property type="molecule type" value="Genomic_DNA"/>
</dbReference>
<proteinExistence type="predicted"/>
<dbReference type="GO" id="GO:0016787">
    <property type="term" value="F:hydrolase activity"/>
    <property type="evidence" value="ECO:0007669"/>
    <property type="project" value="UniProtKB-KW"/>
</dbReference>
<keyword evidence="3" id="KW-1185">Reference proteome</keyword>
<feature type="domain" description="AB hydrolase-1" evidence="1">
    <location>
        <begin position="6"/>
        <end position="220"/>
    </location>
</feature>
<dbReference type="InterPro" id="IPR029058">
    <property type="entry name" value="AB_hydrolase_fold"/>
</dbReference>
<dbReference type="KEGG" id="slia:HA039_06010"/>
<dbReference type="RefSeq" id="WP_167024846.1">
    <property type="nucleotide sequence ID" value="NZ_CP050177.1"/>
</dbReference>
<dbReference type="SUPFAM" id="SSF53474">
    <property type="entry name" value="alpha/beta-Hydrolases"/>
    <property type="match status" value="1"/>
</dbReference>
<name>A0A6G9GUK9_9ACTN</name>
<dbReference type="InterPro" id="IPR052897">
    <property type="entry name" value="Sec-Metab_Biosynth_Hydrolase"/>
</dbReference>
<evidence type="ECO:0000313" key="2">
    <source>
        <dbReference type="EMBL" id="QIQ01905.1"/>
    </source>
</evidence>
<gene>
    <name evidence="2" type="ORF">HA039_06010</name>
</gene>
<dbReference type="Pfam" id="PF12697">
    <property type="entry name" value="Abhydrolase_6"/>
    <property type="match status" value="1"/>
</dbReference>
<organism evidence="2 3">
    <name type="scientific">Streptomyces liangshanensis</name>
    <dbReference type="NCBI Taxonomy" id="2717324"/>
    <lineage>
        <taxon>Bacteria</taxon>
        <taxon>Bacillati</taxon>
        <taxon>Actinomycetota</taxon>
        <taxon>Actinomycetes</taxon>
        <taxon>Kitasatosporales</taxon>
        <taxon>Streptomycetaceae</taxon>
        <taxon>Streptomyces</taxon>
    </lineage>
</organism>
<evidence type="ECO:0000259" key="1">
    <source>
        <dbReference type="Pfam" id="PF12697"/>
    </source>
</evidence>